<dbReference type="EC" id="3.2.2.-" evidence="13"/>
<dbReference type="Pfam" id="PF17171">
    <property type="entry name" value="GST_C_6"/>
    <property type="match status" value="1"/>
</dbReference>
<keyword evidence="10 13" id="KW-0234">DNA repair</keyword>
<keyword evidence="14" id="KW-0175">Coiled coil</keyword>
<keyword evidence="4" id="KW-0004">4Fe-4S</keyword>
<dbReference type="InterPro" id="IPR000445">
    <property type="entry name" value="HhH_motif"/>
</dbReference>
<dbReference type="SFLD" id="SFLDG01180">
    <property type="entry name" value="SUF1"/>
    <property type="match status" value="1"/>
</dbReference>
<dbReference type="PANTHER" id="PTHR13384:SF19">
    <property type="entry name" value="G PATCH DOMAIN-CONTAINING PROTEIN 1"/>
    <property type="match status" value="1"/>
</dbReference>
<dbReference type="SUPFAM" id="SSF52833">
    <property type="entry name" value="Thioredoxin-like"/>
    <property type="match status" value="1"/>
</dbReference>
<keyword evidence="11 13" id="KW-0456">Lyase</keyword>
<feature type="region of interest" description="Disordered" evidence="15">
    <location>
        <begin position="1328"/>
        <end position="1369"/>
    </location>
</feature>
<dbReference type="GO" id="GO:0140078">
    <property type="term" value="F:class I DNA-(apurinic or apyrimidinic site) endonuclease activity"/>
    <property type="evidence" value="ECO:0007669"/>
    <property type="project" value="UniProtKB-EC"/>
</dbReference>
<dbReference type="InterPro" id="IPR004036">
    <property type="entry name" value="Endonuclease-III-like_CS2"/>
</dbReference>
<evidence type="ECO:0000256" key="7">
    <source>
        <dbReference type="ARBA" id="ARBA00022801"/>
    </source>
</evidence>
<evidence type="ECO:0000256" key="8">
    <source>
        <dbReference type="ARBA" id="ARBA00023004"/>
    </source>
</evidence>
<evidence type="ECO:0000256" key="5">
    <source>
        <dbReference type="ARBA" id="ARBA00022723"/>
    </source>
</evidence>
<dbReference type="Pfam" id="PF00730">
    <property type="entry name" value="HhH-GPD"/>
    <property type="match status" value="1"/>
</dbReference>
<dbReference type="InterPro" id="IPR040079">
    <property type="entry name" value="Glutathione_S-Trfase"/>
</dbReference>
<comment type="similarity">
    <text evidence="1">Belongs to the FAX family.</text>
</comment>
<evidence type="ECO:0000256" key="12">
    <source>
        <dbReference type="ARBA" id="ARBA00023295"/>
    </source>
</evidence>
<dbReference type="EMBL" id="JYDT01000180">
    <property type="protein sequence ID" value="KRY82320.1"/>
    <property type="molecule type" value="Genomic_DNA"/>
</dbReference>
<dbReference type="Gene3D" id="1.10.1670.10">
    <property type="entry name" value="Helix-hairpin-Helix base-excision DNA repair enzymes (C-terminal)"/>
    <property type="match status" value="1"/>
</dbReference>
<keyword evidence="6 13" id="KW-0227">DNA damage</keyword>
<dbReference type="InterPro" id="IPR000467">
    <property type="entry name" value="G_patch_dom"/>
</dbReference>
<dbReference type="FunFam" id="1.10.340.30:FF:000005">
    <property type="entry name" value="Endonuclease III-like protein 1"/>
    <property type="match status" value="1"/>
</dbReference>
<dbReference type="InterPro" id="IPR003265">
    <property type="entry name" value="HhH-GPD_domain"/>
</dbReference>
<dbReference type="PANTHER" id="PTHR13384">
    <property type="entry name" value="G PATCH DOMAIN-CONTAINING PROTEIN 1"/>
    <property type="match status" value="1"/>
</dbReference>
<evidence type="ECO:0000256" key="10">
    <source>
        <dbReference type="ARBA" id="ARBA00023204"/>
    </source>
</evidence>
<dbReference type="GO" id="GO:0003677">
    <property type="term" value="F:DNA binding"/>
    <property type="evidence" value="ECO:0007669"/>
    <property type="project" value="UniProtKB-UniRule"/>
</dbReference>
<dbReference type="GO" id="GO:0005739">
    <property type="term" value="C:mitochondrion"/>
    <property type="evidence" value="ECO:0007669"/>
    <property type="project" value="UniProtKB-SubCell"/>
</dbReference>
<evidence type="ECO:0000259" key="16">
    <source>
        <dbReference type="PROSITE" id="PS50174"/>
    </source>
</evidence>
<keyword evidence="8" id="KW-0408">Iron</keyword>
<dbReference type="OrthoDB" id="20507at2759"/>
<comment type="subcellular location">
    <subcellularLocation>
        <location evidence="13">Nucleus</location>
    </subcellularLocation>
    <subcellularLocation>
        <location evidence="13">Mitochondrion</location>
    </subcellularLocation>
</comment>
<evidence type="ECO:0000256" key="4">
    <source>
        <dbReference type="ARBA" id="ARBA00022485"/>
    </source>
</evidence>
<dbReference type="GO" id="GO:0000703">
    <property type="term" value="F:oxidized pyrimidine nucleobase lesion DNA N-glycosylase activity"/>
    <property type="evidence" value="ECO:0007669"/>
    <property type="project" value="UniProtKB-UniRule"/>
</dbReference>
<dbReference type="SFLD" id="SFLDG01200">
    <property type="entry name" value="SUF1.1"/>
    <property type="match status" value="1"/>
</dbReference>
<evidence type="ECO:0000256" key="14">
    <source>
        <dbReference type="SAM" id="Coils"/>
    </source>
</evidence>
<accession>A0A0V1F8B3</accession>
<dbReference type="GO" id="GO:0046872">
    <property type="term" value="F:metal ion binding"/>
    <property type="evidence" value="ECO:0007669"/>
    <property type="project" value="UniProtKB-KW"/>
</dbReference>
<evidence type="ECO:0000256" key="3">
    <source>
        <dbReference type="ARBA" id="ARBA00008600"/>
    </source>
</evidence>
<dbReference type="InterPro" id="IPR036249">
    <property type="entry name" value="Thioredoxin-like_sf"/>
</dbReference>
<dbReference type="Pfam" id="PF01585">
    <property type="entry name" value="G-patch"/>
    <property type="match status" value="1"/>
</dbReference>
<proteinExistence type="inferred from homology"/>
<protein>
    <recommendedName>
        <fullName evidence="13">Endonuclease III homolog</fullName>
        <ecNumber evidence="13">3.2.2.-</ecNumber>
        <ecNumber evidence="13">4.2.99.18</ecNumber>
    </recommendedName>
    <alternativeName>
        <fullName evidence="13">Bifunctional DNA N-glycosylase/DNA-(apurinic or apyrimidinic site) lyase</fullName>
        <shortName evidence="13">DNA glycosylase/AP lyase</shortName>
    </alternativeName>
</protein>
<dbReference type="Pfam" id="PF00633">
    <property type="entry name" value="HHH"/>
    <property type="match status" value="1"/>
</dbReference>
<evidence type="ECO:0000313" key="17">
    <source>
        <dbReference type="EMBL" id="KRY82320.1"/>
    </source>
</evidence>
<dbReference type="Pfam" id="PF07713">
    <property type="entry name" value="DUF1604"/>
    <property type="match status" value="1"/>
</dbReference>
<dbReference type="InterPro" id="IPR033468">
    <property type="entry name" value="Metaxin_GST"/>
</dbReference>
<dbReference type="SMART" id="SM00478">
    <property type="entry name" value="ENDO3c"/>
    <property type="match status" value="1"/>
</dbReference>
<keyword evidence="5" id="KW-0479">Metal-binding</keyword>
<comment type="caution">
    <text evidence="13">Lacks conserved residue(s) required for the propagation of feature annotation.</text>
</comment>
<dbReference type="InterPro" id="IPR023170">
    <property type="entry name" value="HhH_base_excis_C"/>
</dbReference>
<feature type="coiled-coil region" evidence="14">
    <location>
        <begin position="645"/>
        <end position="710"/>
    </location>
</feature>
<comment type="caution">
    <text evidence="17">The sequence shown here is derived from an EMBL/GenBank/DDBJ whole genome shotgun (WGS) entry which is preliminary data.</text>
</comment>
<reference evidence="17 18" key="1">
    <citation type="submission" date="2015-01" db="EMBL/GenBank/DDBJ databases">
        <title>Evolution of Trichinella species and genotypes.</title>
        <authorList>
            <person name="Korhonen P.K."/>
            <person name="Edoardo P."/>
            <person name="Giuseppe L.R."/>
            <person name="Gasser R.B."/>
        </authorList>
    </citation>
    <scope>NUCLEOTIDE SEQUENCE [LARGE SCALE GENOMIC DNA]</scope>
    <source>
        <strain evidence="17">ISS470</strain>
    </source>
</reference>
<keyword evidence="9" id="KW-0411">Iron-sulfur</keyword>
<dbReference type="Pfam" id="PF26093">
    <property type="entry name" value="HTH_TGH"/>
    <property type="match status" value="1"/>
</dbReference>
<dbReference type="CDD" id="cd03193">
    <property type="entry name" value="GST_C_Metaxin"/>
    <property type="match status" value="1"/>
</dbReference>
<evidence type="ECO:0000256" key="13">
    <source>
        <dbReference type="HAMAP-Rule" id="MF_03183"/>
    </source>
</evidence>
<feature type="domain" description="G-patch" evidence="16">
    <location>
        <begin position="145"/>
        <end position="165"/>
    </location>
</feature>
<keyword evidence="12 13" id="KW-0326">Glycosidase</keyword>
<gene>
    <name evidence="17" type="primary">R07E5.1</name>
    <name evidence="13" type="synonym">NTH1</name>
    <name evidence="17" type="ORF">T4D_12856</name>
</gene>
<dbReference type="GO" id="GO:0005634">
    <property type="term" value="C:nucleus"/>
    <property type="evidence" value="ECO:0007669"/>
    <property type="project" value="UniProtKB-SubCell"/>
</dbReference>
<dbReference type="InterPro" id="IPR036282">
    <property type="entry name" value="Glutathione-S-Trfase_C_sf"/>
</dbReference>
<comment type="catalytic activity">
    <reaction evidence="13">
        <text>2'-deoxyribonucleotide-(2'-deoxyribose 5'-phosphate)-2'-deoxyribonucleotide-DNA = a 3'-end 2'-deoxyribonucleotide-(2,3-dehydro-2,3-deoxyribose 5'-phosphate)-DNA + a 5'-end 5'-phospho-2'-deoxyribonucleoside-DNA + H(+)</text>
        <dbReference type="Rhea" id="RHEA:66592"/>
        <dbReference type="Rhea" id="RHEA-COMP:13180"/>
        <dbReference type="Rhea" id="RHEA-COMP:16897"/>
        <dbReference type="Rhea" id="RHEA-COMP:17067"/>
        <dbReference type="ChEBI" id="CHEBI:15378"/>
        <dbReference type="ChEBI" id="CHEBI:136412"/>
        <dbReference type="ChEBI" id="CHEBI:157695"/>
        <dbReference type="ChEBI" id="CHEBI:167181"/>
        <dbReference type="EC" id="4.2.99.18"/>
    </reaction>
</comment>
<dbReference type="SFLD" id="SFLDS00019">
    <property type="entry name" value="Glutathione_Transferase_(cytos"/>
    <property type="match status" value="1"/>
</dbReference>
<dbReference type="GO" id="GO:0006285">
    <property type="term" value="P:base-excision repair, AP site formation"/>
    <property type="evidence" value="ECO:0007669"/>
    <property type="project" value="UniProtKB-UniRule"/>
</dbReference>
<dbReference type="InterPro" id="IPR012336">
    <property type="entry name" value="Thioredoxin-like_fold"/>
</dbReference>
<comment type="similarity">
    <text evidence="3">Belongs to the GPATCH1 family.</text>
</comment>
<evidence type="ECO:0000313" key="18">
    <source>
        <dbReference type="Proteomes" id="UP000054995"/>
    </source>
</evidence>
<dbReference type="GO" id="GO:0051539">
    <property type="term" value="F:4 iron, 4 sulfur cluster binding"/>
    <property type="evidence" value="ECO:0007669"/>
    <property type="project" value="UniProtKB-KW"/>
</dbReference>
<keyword evidence="18" id="KW-1185">Reference proteome</keyword>
<keyword evidence="13" id="KW-0539">Nucleus</keyword>
<name>A0A0V1F8B3_TRIPS</name>
<dbReference type="InterPro" id="IPR026928">
    <property type="entry name" value="FAX/IsoI-like"/>
</dbReference>
<dbReference type="HAMAP" id="MF_03183">
    <property type="entry name" value="Endonuclease_III_Nth"/>
    <property type="match status" value="1"/>
</dbReference>
<dbReference type="GO" id="GO:0006397">
    <property type="term" value="P:mRNA processing"/>
    <property type="evidence" value="ECO:0007669"/>
    <property type="project" value="InterPro"/>
</dbReference>
<dbReference type="CDD" id="cd00056">
    <property type="entry name" value="ENDO3c"/>
    <property type="match status" value="1"/>
</dbReference>
<dbReference type="CDD" id="cd03080">
    <property type="entry name" value="GST_N_Metaxin_like"/>
    <property type="match status" value="1"/>
</dbReference>
<comment type="function">
    <text evidence="13">Bifunctional DNA N-glycosylase with associated apurinic/apyrimidinic (AP) lyase function that catalyzes the first step in base excision repair (BER), the primary repair pathway for the repair of oxidative DNA damage. The DNA N-glycosylase activity releases the damaged DNA base from DNA by cleaving the N-glycosidic bond, leaving an AP site. The AP lyase activity cleaves the phosphodiester bond 3' to the AP site by a beta-elimination. Primarily recognizes and repairs oxidative base damage of pyrimidines.</text>
</comment>
<dbReference type="PROSITE" id="PS01155">
    <property type="entry name" value="ENDONUCLEASE_III_2"/>
    <property type="match status" value="1"/>
</dbReference>
<dbReference type="PROSITE" id="PS50174">
    <property type="entry name" value="G_PATCH"/>
    <property type="match status" value="1"/>
</dbReference>
<dbReference type="EC" id="4.2.99.18" evidence="13"/>
<keyword evidence="7 13" id="KW-0378">Hydrolase</keyword>
<evidence type="ECO:0000256" key="9">
    <source>
        <dbReference type="ARBA" id="ARBA00023014"/>
    </source>
</evidence>
<dbReference type="InterPro" id="IPR011666">
    <property type="entry name" value="DUF1604"/>
</dbReference>
<comment type="similarity">
    <text evidence="2 13">Belongs to the Nth/MutY family.</text>
</comment>
<dbReference type="SUPFAM" id="SSF47616">
    <property type="entry name" value="GST C-terminal domain-like"/>
    <property type="match status" value="1"/>
</dbReference>
<evidence type="ECO:0000256" key="11">
    <source>
        <dbReference type="ARBA" id="ARBA00023239"/>
    </source>
</evidence>
<evidence type="ECO:0000256" key="6">
    <source>
        <dbReference type="ARBA" id="ARBA00022763"/>
    </source>
</evidence>
<dbReference type="Pfam" id="PF17172">
    <property type="entry name" value="GST_N_4"/>
    <property type="match status" value="1"/>
</dbReference>
<organism evidence="17 18">
    <name type="scientific">Trichinella pseudospiralis</name>
    <name type="common">Parasitic roundworm</name>
    <dbReference type="NCBI Taxonomy" id="6337"/>
    <lineage>
        <taxon>Eukaryota</taxon>
        <taxon>Metazoa</taxon>
        <taxon>Ecdysozoa</taxon>
        <taxon>Nematoda</taxon>
        <taxon>Enoplea</taxon>
        <taxon>Dorylaimia</taxon>
        <taxon>Trichinellida</taxon>
        <taxon>Trichinellidae</taxon>
        <taxon>Trichinella</taxon>
    </lineage>
</organism>
<evidence type="ECO:0000256" key="15">
    <source>
        <dbReference type="SAM" id="MobiDB-lite"/>
    </source>
</evidence>
<dbReference type="InterPro" id="IPR030841">
    <property type="entry name" value="NTH1"/>
</dbReference>
<evidence type="ECO:0000256" key="2">
    <source>
        <dbReference type="ARBA" id="ARBA00008343"/>
    </source>
</evidence>
<dbReference type="InterPro" id="IPR011257">
    <property type="entry name" value="DNA_glycosylase"/>
</dbReference>
<dbReference type="Gene3D" id="1.10.340.30">
    <property type="entry name" value="Hypothetical protein, domain 2"/>
    <property type="match status" value="1"/>
</dbReference>
<sequence>MSAHSLCPYGKPFDDVEEGEGIAKKPLSIESQIVTDEKGRRRFHGAFTGGFSAGYFNTVDTKEGWAPSSFKSSRTRRHEKCVQRPEDFMDNEDFSEFGIAPREIRTTHEYSDQSNVQTVKRRMAWDHTELFAECTKLSDLIRPVNDTFGMKLMRRMGWRPGRGVGPKLLVKNSSTVEEKGNLHKLLHIECEYNNLFLDEQIKVYGCSLPADLIEESSRSAELESVSSTQKYAVSADDVEMIRFLPKTDFHGLGYKGLSSDSSAKDTFTKTSGISDNEKSKGISGQAFGVGAFEEDDADIYIGEDLSKYDFVIGGVTEAADNFQVSFEFVLSVKKQTNQVFFPPPKVPPDFKPKAACSSSVPSTALTTKTPFERELVLDKAKSVFDYLLPKDRSRLMHVKASTEKKLEEKHRSYKLKNNESGVGVSLSKDVASLDKEVKQQLIPFPDQPAKQERFTQFLTYLKRRCPMTRPEELNEVQWEAEMNEFFQYLSEDMRQAFDETKKRAKPLASPAISQFFAERLKSKFTHAKHEEDDVKLKEEDDKMKAVQMKMFGLLTRESWPWHPDRQLCKRFNVPNPYPESSLVGVPMLKKQTKPLFMLGLELDASTVQTLAKRHDRAVHSTVEEAAVSKQIPVKKEAENIGVGLMKKSEEQVEKSDAVEREIEQEEEQRPPMSLFKCIFESDESDVEEELDEVEEEKKVEEDKKVEEKIVENAFYQKLTENAVVEQQMSTSKNTMVEKSPEPTADPMESLFFGPALPPEYQEQDEVAVMPKEKGTAKKTSEVVQHIQSRPKRACTRKVDCATDIESVLEAEMSSKKVISQWTPPHWKAQFENIQKMRAQRLAPVDTVGCSKLFDPGADEKTKRYQILLSLMLSSQTKDEITAAAMTSLKKYGCSVNKILQTDESDLAELIYPVGFCKSKAKYIKKTTEILQSQYDGDIPKSVDELCQLPGVGPKMALLTMLTAWNQCEGIAVDTHVHRISNRLGWLPSPTKQPEQTRKGLENWLPKSHWPQINKFTFLYVIIVLLHLDRKNSKTMVGRNRSLHKVDYKEEMVYLFQPPRSTYIPNISPFSLKLETWLRMNEIPYESIAVDMTNTSKKGQLPFVELNGKEIADSNFIIDELSVHFKKEDCEDKTALEKAILRAFESLIEDSLSWVVVVIRSNHCDVLFNDNSFIRLLPAAFRPIRAIAAKIFSNKLKTKAFHQGIGRHTLTEVTTIGQNLVKAISVFLGDKTYLSGEKPTKLDAVAFGHLGQLWYTPVESELKKYIESECANVVQYLERMKTSFWPDWAQLCVNQSVKVAKEKASDGSKGNAECNAAAELTNKIETMENGAEEKCDNASHEEENAVANSNATTPVAMAAENAQPVTVESQ</sequence>
<dbReference type="SUPFAM" id="SSF48150">
    <property type="entry name" value="DNA-glycosylase"/>
    <property type="match status" value="1"/>
</dbReference>
<feature type="compositionally biased region" description="Basic and acidic residues" evidence="15">
    <location>
        <begin position="1330"/>
        <end position="1342"/>
    </location>
</feature>
<dbReference type="Proteomes" id="UP000054995">
    <property type="component" value="Unassembled WGS sequence"/>
</dbReference>
<keyword evidence="13" id="KW-0496">Mitochondrion</keyword>
<evidence type="ECO:0000256" key="1">
    <source>
        <dbReference type="ARBA" id="ARBA00006475"/>
    </source>
</evidence>
<dbReference type="GO" id="GO:0003723">
    <property type="term" value="F:RNA binding"/>
    <property type="evidence" value="ECO:0007669"/>
    <property type="project" value="TreeGrafter"/>
</dbReference>